<dbReference type="GO" id="GO:0003677">
    <property type="term" value="F:DNA binding"/>
    <property type="evidence" value="ECO:0007669"/>
    <property type="project" value="UniProtKB-KW"/>
</dbReference>
<keyword evidence="3" id="KW-0804">Transcription</keyword>
<dbReference type="InterPro" id="IPR039418">
    <property type="entry name" value="LexA-like"/>
</dbReference>
<dbReference type="CDD" id="cd00093">
    <property type="entry name" value="HTH_XRE"/>
    <property type="match status" value="1"/>
</dbReference>
<evidence type="ECO:0000313" key="5">
    <source>
        <dbReference type="EMBL" id="SMC29928.1"/>
    </source>
</evidence>
<evidence type="ECO:0000259" key="4">
    <source>
        <dbReference type="PROSITE" id="PS50943"/>
    </source>
</evidence>
<dbReference type="PANTHER" id="PTHR40661">
    <property type="match status" value="1"/>
</dbReference>
<name>A0A1W1Y2G5_9NEIS</name>
<evidence type="ECO:0000256" key="3">
    <source>
        <dbReference type="ARBA" id="ARBA00023163"/>
    </source>
</evidence>
<reference evidence="5 6" key="1">
    <citation type="submission" date="2017-04" db="EMBL/GenBank/DDBJ databases">
        <authorList>
            <person name="Afonso C.L."/>
            <person name="Miller P.J."/>
            <person name="Scott M.A."/>
            <person name="Spackman E."/>
            <person name="Goraichik I."/>
            <person name="Dimitrov K.M."/>
            <person name="Suarez D.L."/>
            <person name="Swayne D.E."/>
        </authorList>
    </citation>
    <scope>NUCLEOTIDE SEQUENCE [LARGE SCALE GENOMIC DNA]</scope>
    <source>
        <strain evidence="5 6">DSM 23236</strain>
    </source>
</reference>
<dbReference type="CDD" id="cd06529">
    <property type="entry name" value="S24_LexA-like"/>
    <property type="match status" value="1"/>
</dbReference>
<dbReference type="InterPro" id="IPR036286">
    <property type="entry name" value="LexA/Signal_pep-like_sf"/>
</dbReference>
<dbReference type="OrthoDB" id="9788236at2"/>
<dbReference type="SMART" id="SM00530">
    <property type="entry name" value="HTH_XRE"/>
    <property type="match status" value="1"/>
</dbReference>
<dbReference type="SUPFAM" id="SSF47413">
    <property type="entry name" value="lambda repressor-like DNA-binding domains"/>
    <property type="match status" value="1"/>
</dbReference>
<dbReference type="InterPro" id="IPR010982">
    <property type="entry name" value="Lambda_DNA-bd_dom_sf"/>
</dbReference>
<dbReference type="EMBL" id="FWXD01000054">
    <property type="protein sequence ID" value="SMC29928.1"/>
    <property type="molecule type" value="Genomic_DNA"/>
</dbReference>
<keyword evidence="6" id="KW-1185">Reference proteome</keyword>
<accession>A0A1W1Y2G5</accession>
<keyword evidence="1" id="KW-0805">Transcription regulation</keyword>
<keyword evidence="2" id="KW-0238">DNA-binding</keyword>
<proteinExistence type="predicted"/>
<evidence type="ECO:0000313" key="6">
    <source>
        <dbReference type="Proteomes" id="UP000192761"/>
    </source>
</evidence>
<dbReference type="PROSITE" id="PS50943">
    <property type="entry name" value="HTH_CROC1"/>
    <property type="match status" value="1"/>
</dbReference>
<dbReference type="AlphaFoldDB" id="A0A1W1Y2G5"/>
<evidence type="ECO:0000256" key="1">
    <source>
        <dbReference type="ARBA" id="ARBA00023015"/>
    </source>
</evidence>
<dbReference type="RefSeq" id="WP_084093167.1">
    <property type="nucleotide sequence ID" value="NZ_FWXD01000054.1"/>
</dbReference>
<dbReference type="Pfam" id="PF01381">
    <property type="entry name" value="HTH_3"/>
    <property type="match status" value="1"/>
</dbReference>
<evidence type="ECO:0000256" key="2">
    <source>
        <dbReference type="ARBA" id="ARBA00023125"/>
    </source>
</evidence>
<dbReference type="Gene3D" id="2.10.109.10">
    <property type="entry name" value="Umud Fragment, subunit A"/>
    <property type="match status" value="1"/>
</dbReference>
<dbReference type="Gene3D" id="1.10.260.40">
    <property type="entry name" value="lambda repressor-like DNA-binding domains"/>
    <property type="match status" value="1"/>
</dbReference>
<protein>
    <submittedName>
        <fullName evidence="5">Phage repressor protein C, contains Cro/C1-type HTH and peptisase s24 domains</fullName>
    </submittedName>
</protein>
<gene>
    <name evidence="5" type="ORF">SAMN02745857_04271</name>
</gene>
<dbReference type="PANTHER" id="PTHR40661:SF3">
    <property type="entry name" value="FELS-1 PROPHAGE TRANSCRIPTIONAL REGULATOR"/>
    <property type="match status" value="1"/>
</dbReference>
<dbReference type="Proteomes" id="UP000192761">
    <property type="component" value="Unassembled WGS sequence"/>
</dbReference>
<dbReference type="SUPFAM" id="SSF51306">
    <property type="entry name" value="LexA/Signal peptidase"/>
    <property type="match status" value="1"/>
</dbReference>
<sequence length="241" mass="26786">MTTLAERLRQALTTAQDRHPAERITQAWLARQVGISTAAIAKWFNGGTRSLEGENLLKASRALGVSPDWLAAGRGQMQAANLGPAIDTPLRPVRAIDNPDQIEHDIFEVPRYTLRASAGPGEPVLEIDEKGTPNYCRSEWAKREGLEQDKLFSIVARGDSMEPRIPDGASITVHKQNSISNNRIHVLCYQGECYVKRLIKQMDGSLIVRSDNPDYDDFRLTPDMMDEVYIVGLVVSVAFNL</sequence>
<organism evidence="5 6">
    <name type="scientific">Andreprevotia lacus DSM 23236</name>
    <dbReference type="NCBI Taxonomy" id="1121001"/>
    <lineage>
        <taxon>Bacteria</taxon>
        <taxon>Pseudomonadati</taxon>
        <taxon>Pseudomonadota</taxon>
        <taxon>Betaproteobacteria</taxon>
        <taxon>Neisseriales</taxon>
        <taxon>Chitinibacteraceae</taxon>
        <taxon>Andreprevotia</taxon>
    </lineage>
</organism>
<dbReference type="InterPro" id="IPR015927">
    <property type="entry name" value="Peptidase_S24_S26A/B/C"/>
</dbReference>
<dbReference type="Pfam" id="PF00717">
    <property type="entry name" value="Peptidase_S24"/>
    <property type="match status" value="1"/>
</dbReference>
<feature type="domain" description="HTH cro/C1-type" evidence="4">
    <location>
        <begin position="24"/>
        <end position="70"/>
    </location>
</feature>
<dbReference type="STRING" id="1121001.SAMN02745857_04271"/>
<dbReference type="InterPro" id="IPR001387">
    <property type="entry name" value="Cro/C1-type_HTH"/>
</dbReference>